<proteinExistence type="predicted"/>
<feature type="compositionally biased region" description="Low complexity" evidence="7">
    <location>
        <begin position="25"/>
        <end position="38"/>
    </location>
</feature>
<evidence type="ECO:0000256" key="5">
    <source>
        <dbReference type="ARBA" id="ARBA00022833"/>
    </source>
</evidence>
<keyword evidence="5" id="KW-0862">Zinc</keyword>
<evidence type="ECO:0000256" key="3">
    <source>
        <dbReference type="ARBA" id="ARBA00022723"/>
    </source>
</evidence>
<keyword evidence="2 10" id="KW-0645">Protease</keyword>
<feature type="chain" id="PRO_5045453939" evidence="8">
    <location>
        <begin position="27"/>
        <end position="529"/>
    </location>
</feature>
<evidence type="ECO:0000259" key="9">
    <source>
        <dbReference type="Pfam" id="PF01435"/>
    </source>
</evidence>
<keyword evidence="11" id="KW-1185">Reference proteome</keyword>
<dbReference type="Proteomes" id="UP001549320">
    <property type="component" value="Unassembled WGS sequence"/>
</dbReference>
<dbReference type="GO" id="GO:0006508">
    <property type="term" value="P:proteolysis"/>
    <property type="evidence" value="ECO:0007669"/>
    <property type="project" value="UniProtKB-KW"/>
</dbReference>
<organism evidence="10 11">
    <name type="scientific">Ottowia thiooxydans</name>
    <dbReference type="NCBI Taxonomy" id="219182"/>
    <lineage>
        <taxon>Bacteria</taxon>
        <taxon>Pseudomonadati</taxon>
        <taxon>Pseudomonadota</taxon>
        <taxon>Betaproteobacteria</taxon>
        <taxon>Burkholderiales</taxon>
        <taxon>Comamonadaceae</taxon>
        <taxon>Ottowia</taxon>
    </lineage>
</organism>
<dbReference type="Pfam" id="PF01435">
    <property type="entry name" value="Peptidase_M48"/>
    <property type="match status" value="1"/>
</dbReference>
<evidence type="ECO:0000256" key="2">
    <source>
        <dbReference type="ARBA" id="ARBA00022670"/>
    </source>
</evidence>
<evidence type="ECO:0000313" key="10">
    <source>
        <dbReference type="EMBL" id="MET4578288.1"/>
    </source>
</evidence>
<dbReference type="Gene3D" id="3.30.2010.10">
    <property type="entry name" value="Metalloproteases ('zincins'), catalytic domain"/>
    <property type="match status" value="1"/>
</dbReference>
<keyword evidence="8" id="KW-0732">Signal</keyword>
<evidence type="ECO:0000256" key="7">
    <source>
        <dbReference type="SAM" id="MobiDB-lite"/>
    </source>
</evidence>
<evidence type="ECO:0000256" key="1">
    <source>
        <dbReference type="ARBA" id="ARBA00001947"/>
    </source>
</evidence>
<dbReference type="GO" id="GO:0008233">
    <property type="term" value="F:peptidase activity"/>
    <property type="evidence" value="ECO:0007669"/>
    <property type="project" value="UniProtKB-KW"/>
</dbReference>
<dbReference type="InterPro" id="IPR051156">
    <property type="entry name" value="Mito/Outer_Membr_Metalloprot"/>
</dbReference>
<evidence type="ECO:0000313" key="11">
    <source>
        <dbReference type="Proteomes" id="UP001549320"/>
    </source>
</evidence>
<keyword evidence="3" id="KW-0479">Metal-binding</keyword>
<comment type="caution">
    <text evidence="10">The sequence shown here is derived from an EMBL/GenBank/DDBJ whole genome shotgun (WGS) entry which is preliminary data.</text>
</comment>
<accession>A0ABV2QB85</accession>
<dbReference type="PANTHER" id="PTHR22726">
    <property type="entry name" value="METALLOENDOPEPTIDASE OMA1"/>
    <property type="match status" value="1"/>
</dbReference>
<evidence type="ECO:0000256" key="8">
    <source>
        <dbReference type="SAM" id="SignalP"/>
    </source>
</evidence>
<gene>
    <name evidence="10" type="ORF">ABIE13_003404</name>
</gene>
<reference evidence="10 11" key="1">
    <citation type="submission" date="2024-06" db="EMBL/GenBank/DDBJ databases">
        <title>Sorghum-associated microbial communities from plants grown in Nebraska, USA.</title>
        <authorList>
            <person name="Schachtman D."/>
        </authorList>
    </citation>
    <scope>NUCLEOTIDE SEQUENCE [LARGE SCALE GENOMIC DNA]</scope>
    <source>
        <strain evidence="10 11">2709</strain>
    </source>
</reference>
<sequence length="529" mass="56554">MARLGRLLPGALLALGMLTAATQAHAQTPGTTAPPAAQRGLPSLGDAGMLTPLEERKLGDSIIRDLYRDPDYIDDPVVGEYVDGIWQALLKGARARGELPEELEERFAWEVLLGRDRSINAFALPGGYFGLHLGLVGVVTTRDELASVLAHEMTHITQRHIARMLSQQSRQTPLMMAAMIVGMIAASKNPQAGTAIAVGGQAALIQAQLNYSRDMEREADRIGYGVLEQAGFAPRGFTGMFEKLQSASRLSDNGDWPYLRSHPLTTQRIADMQQRQRSQGLNPAAAPPPDLQAQLIAARSRVLGRPGVDVLRAWAAEPEGPGFSAQPLPRRVGVLYAAALSHAQLRDLPRAQALATQLALAVAGDVPAARQARLLQAELALQAGQPARVLTLLPPGSQPPASADGKGQAGRPELLMRAAALTQTGQANEASSSLQPWVSDRPRDAGAWQALAAAYAAQNQVLRSLRAEGEARVAQRELAGAVDRFRAAQDYSRTNPGGNADLIEASIIDARLRETQAALAQQRADEAKR</sequence>
<dbReference type="PANTHER" id="PTHR22726:SF1">
    <property type="entry name" value="METALLOENDOPEPTIDASE OMA1, MITOCHONDRIAL"/>
    <property type="match status" value="1"/>
</dbReference>
<feature type="signal peptide" evidence="8">
    <location>
        <begin position="1"/>
        <end position="26"/>
    </location>
</feature>
<keyword evidence="6" id="KW-0482">Metalloprotease</keyword>
<evidence type="ECO:0000256" key="6">
    <source>
        <dbReference type="ARBA" id="ARBA00023049"/>
    </source>
</evidence>
<dbReference type="EMBL" id="JBEPSH010000006">
    <property type="protein sequence ID" value="MET4578288.1"/>
    <property type="molecule type" value="Genomic_DNA"/>
</dbReference>
<name>A0ABV2QB85_9BURK</name>
<keyword evidence="4" id="KW-0378">Hydrolase</keyword>
<feature type="region of interest" description="Disordered" evidence="7">
    <location>
        <begin position="25"/>
        <end position="45"/>
    </location>
</feature>
<protein>
    <submittedName>
        <fullName evidence="10">Zn-dependent protease</fullName>
    </submittedName>
</protein>
<evidence type="ECO:0000256" key="4">
    <source>
        <dbReference type="ARBA" id="ARBA00022801"/>
    </source>
</evidence>
<dbReference type="InterPro" id="IPR001915">
    <property type="entry name" value="Peptidase_M48"/>
</dbReference>
<comment type="cofactor">
    <cofactor evidence="1">
        <name>Zn(2+)</name>
        <dbReference type="ChEBI" id="CHEBI:29105"/>
    </cofactor>
</comment>
<feature type="domain" description="Peptidase M48" evidence="9">
    <location>
        <begin position="109"/>
        <end position="275"/>
    </location>
</feature>